<sequence length="259" mass="28052">MCLSNSTCPWLLDQPGGTDVHQLARTESSLPCPPSLPSPDEYNSSDSHGQHYLLGLHQQARGNEVIQPDDARNNPVEVVPSTRSNACIQPRIRYTQLQSGLRVKKIFYKKSLASETGSIQQPPSVAMGSSRGGYVCGQNKQPPRKVRVVETRSRSMEDRCLHHFLEQPQESICQPSLESDLALSRKNSERGSPSNHNGSSLLAVSNLVPSATTSGDSPSSFPVPHRHTNHHNTDTMATTASVEALRLAALGASSSTPVL</sequence>
<dbReference type="AlphaFoldDB" id="A0A9P6YQN0"/>
<gene>
    <name evidence="2" type="ORF">G6F50_012656</name>
</gene>
<evidence type="ECO:0000256" key="1">
    <source>
        <dbReference type="SAM" id="MobiDB-lite"/>
    </source>
</evidence>
<feature type="compositionally biased region" description="Polar residues" evidence="1">
    <location>
        <begin position="209"/>
        <end position="220"/>
    </location>
</feature>
<name>A0A9P6YQN0_9FUNG</name>
<dbReference type="EMBL" id="JAANIU010004163">
    <property type="protein sequence ID" value="KAG1557003.1"/>
    <property type="molecule type" value="Genomic_DNA"/>
</dbReference>
<comment type="caution">
    <text evidence="2">The sequence shown here is derived from an EMBL/GenBank/DDBJ whole genome shotgun (WGS) entry which is preliminary data.</text>
</comment>
<proteinExistence type="predicted"/>
<evidence type="ECO:0000313" key="2">
    <source>
        <dbReference type="EMBL" id="KAG1557003.1"/>
    </source>
</evidence>
<keyword evidence="3" id="KW-1185">Reference proteome</keyword>
<protein>
    <submittedName>
        <fullName evidence="2">Uncharacterized protein</fullName>
    </submittedName>
</protein>
<reference evidence="2 3" key="1">
    <citation type="journal article" date="2020" name="Microb. Genom.">
        <title>Genetic diversity of clinical and environmental Mucorales isolates obtained from an investigation of mucormycosis cases among solid organ transplant recipients.</title>
        <authorList>
            <person name="Nguyen M.H."/>
            <person name="Kaul D."/>
            <person name="Muto C."/>
            <person name="Cheng S.J."/>
            <person name="Richter R.A."/>
            <person name="Bruno V.M."/>
            <person name="Liu G."/>
            <person name="Beyhan S."/>
            <person name="Sundermann A.J."/>
            <person name="Mounaud S."/>
            <person name="Pasculle A.W."/>
            <person name="Nierman W.C."/>
            <person name="Driscoll E."/>
            <person name="Cumbie R."/>
            <person name="Clancy C.J."/>
            <person name="Dupont C.L."/>
        </authorList>
    </citation>
    <scope>NUCLEOTIDE SEQUENCE [LARGE SCALE GENOMIC DNA]</scope>
    <source>
        <strain evidence="2 3">GL24</strain>
    </source>
</reference>
<feature type="region of interest" description="Disordered" evidence="1">
    <location>
        <begin position="28"/>
        <end position="49"/>
    </location>
</feature>
<feature type="region of interest" description="Disordered" evidence="1">
    <location>
        <begin position="209"/>
        <end position="232"/>
    </location>
</feature>
<accession>A0A9P6YQN0</accession>
<evidence type="ECO:0000313" key="3">
    <source>
        <dbReference type="Proteomes" id="UP000740926"/>
    </source>
</evidence>
<organism evidence="2 3">
    <name type="scientific">Rhizopus delemar</name>
    <dbReference type="NCBI Taxonomy" id="936053"/>
    <lineage>
        <taxon>Eukaryota</taxon>
        <taxon>Fungi</taxon>
        <taxon>Fungi incertae sedis</taxon>
        <taxon>Mucoromycota</taxon>
        <taxon>Mucoromycotina</taxon>
        <taxon>Mucoromycetes</taxon>
        <taxon>Mucorales</taxon>
        <taxon>Mucorineae</taxon>
        <taxon>Rhizopodaceae</taxon>
        <taxon>Rhizopus</taxon>
    </lineage>
</organism>
<dbReference type="Proteomes" id="UP000740926">
    <property type="component" value="Unassembled WGS sequence"/>
</dbReference>